<organism evidence="3 4">
    <name type="scientific">Gangjinia marincola</name>
    <dbReference type="NCBI Taxonomy" id="578463"/>
    <lineage>
        <taxon>Bacteria</taxon>
        <taxon>Pseudomonadati</taxon>
        <taxon>Bacteroidota</taxon>
        <taxon>Flavobacteriia</taxon>
        <taxon>Flavobacteriales</taxon>
        <taxon>Flavobacteriaceae</taxon>
        <taxon>Gangjinia</taxon>
    </lineage>
</organism>
<dbReference type="InterPro" id="IPR041497">
    <property type="entry name" value="Thump-like"/>
</dbReference>
<dbReference type="Pfam" id="PF18096">
    <property type="entry name" value="Thump_like"/>
    <property type="match status" value="1"/>
</dbReference>
<evidence type="ECO:0008006" key="5">
    <source>
        <dbReference type="Google" id="ProtNLM"/>
    </source>
</evidence>
<dbReference type="InterPro" id="IPR054168">
    <property type="entry name" value="PG_1098_Fer"/>
</dbReference>
<evidence type="ECO:0000313" key="4">
    <source>
        <dbReference type="Proteomes" id="UP001500507"/>
    </source>
</evidence>
<sequence>MNMENLLAKDVQQYIHANRETDIVLFSLKKSPFANISSIDLTNQIQGWQKIKTKVPSWYTAAPLLFPPKLNLEQTSSQMSSEYKAQLINGKTLVDLTGGFGVDTFFIGKSFQKTIHIEQNESLSAIVKHNFDILKRDDITCISSNSIAWLQTRKERYDWIYVDPARRGRDGKKLVQLIDYEPNLTQQLPLLFEHTNCIMIKTSPMYDINAGIKELSHVSQIHILAINNEVKELIFILEKNGTGTPKVKAVNFTKRTMEQFEITLNLEDEAQVSYGEPEKYLYEPNAAIMKSGRFKSLAEAYQLKKIHPNTHLYTNSSLINFPGRRFKIQTVLPYSPKNIKKQLAGQKANVATRNFQNSVKELKQKFFIKDGGEEYLFFTTTLNDQRILIKTIKA</sequence>
<dbReference type="EMBL" id="BAAAFG010000001">
    <property type="protein sequence ID" value="GAA0870971.1"/>
    <property type="molecule type" value="Genomic_DNA"/>
</dbReference>
<dbReference type="Gene3D" id="3.40.50.150">
    <property type="entry name" value="Vaccinia Virus protein VP39"/>
    <property type="match status" value="1"/>
</dbReference>
<name>A0ABN1MCZ6_9FLAO</name>
<evidence type="ECO:0000313" key="3">
    <source>
        <dbReference type="EMBL" id="GAA0870971.1"/>
    </source>
</evidence>
<protein>
    <recommendedName>
        <fullName evidence="5">THUMP-like domain-containing protein</fullName>
    </recommendedName>
</protein>
<dbReference type="InterPro" id="IPR029063">
    <property type="entry name" value="SAM-dependent_MTases_sf"/>
</dbReference>
<dbReference type="Pfam" id="PF03602">
    <property type="entry name" value="Cons_hypoth95"/>
    <property type="match status" value="1"/>
</dbReference>
<keyword evidence="4" id="KW-1185">Reference proteome</keyword>
<reference evidence="3 4" key="1">
    <citation type="journal article" date="2019" name="Int. J. Syst. Evol. Microbiol.">
        <title>The Global Catalogue of Microorganisms (GCM) 10K type strain sequencing project: providing services to taxonomists for standard genome sequencing and annotation.</title>
        <authorList>
            <consortium name="The Broad Institute Genomics Platform"/>
            <consortium name="The Broad Institute Genome Sequencing Center for Infectious Disease"/>
            <person name="Wu L."/>
            <person name="Ma J."/>
        </authorList>
    </citation>
    <scope>NUCLEOTIDE SEQUENCE [LARGE SCALE GENOMIC DNA]</scope>
    <source>
        <strain evidence="3 4">JCM 16082</strain>
    </source>
</reference>
<evidence type="ECO:0000259" key="2">
    <source>
        <dbReference type="Pfam" id="PF22013"/>
    </source>
</evidence>
<dbReference type="Pfam" id="PF22013">
    <property type="entry name" value="PG_1098_Fer"/>
    <property type="match status" value="1"/>
</dbReference>
<dbReference type="Proteomes" id="UP001500507">
    <property type="component" value="Unassembled WGS sequence"/>
</dbReference>
<dbReference type="Gene3D" id="1.10.10.1110">
    <property type="entry name" value="Methyltransferase PG1098, N-terminal domain"/>
    <property type="match status" value="1"/>
</dbReference>
<feature type="domain" description="PG-1098 ferredoxin-like" evidence="2">
    <location>
        <begin position="280"/>
        <end position="322"/>
    </location>
</feature>
<comment type="caution">
    <text evidence="3">The sequence shown here is derived from an EMBL/GenBank/DDBJ whole genome shotgun (WGS) entry which is preliminary data.</text>
</comment>
<gene>
    <name evidence="3" type="ORF">GCM10009117_01160</name>
</gene>
<feature type="domain" description="THUMP-like" evidence="1">
    <location>
        <begin position="323"/>
        <end position="386"/>
    </location>
</feature>
<proteinExistence type="predicted"/>
<dbReference type="SUPFAM" id="SSF53335">
    <property type="entry name" value="S-adenosyl-L-methionine-dependent methyltransferases"/>
    <property type="match status" value="1"/>
</dbReference>
<evidence type="ECO:0000259" key="1">
    <source>
        <dbReference type="Pfam" id="PF18096"/>
    </source>
</evidence>
<accession>A0ABN1MCZ6</accession>